<comment type="caution">
    <text evidence="2">The sequence shown here is derived from an EMBL/GenBank/DDBJ whole genome shotgun (WGS) entry which is preliminary data.</text>
</comment>
<gene>
    <name evidence="2" type="ORF">V5S96_00955</name>
</gene>
<name>A0ABU8NVC0_9CORY</name>
<evidence type="ECO:0000313" key="2">
    <source>
        <dbReference type="EMBL" id="MEJ4098940.1"/>
    </source>
</evidence>
<dbReference type="RefSeq" id="WP_337889439.1">
    <property type="nucleotide sequence ID" value="NZ_JBAHVI010000002.1"/>
</dbReference>
<feature type="chain" id="PRO_5045845317" description="META domain-containing protein" evidence="1">
    <location>
        <begin position="23"/>
        <end position="175"/>
    </location>
</feature>
<protein>
    <recommendedName>
        <fullName evidence="4">META domain-containing protein</fullName>
    </recommendedName>
</protein>
<keyword evidence="3" id="KW-1185">Reference proteome</keyword>
<proteinExistence type="predicted"/>
<accession>A0ABU8NVC0</accession>
<organism evidence="2 3">
    <name type="scientific">Corynebacterium mastitidis</name>
    <dbReference type="NCBI Taxonomy" id="161890"/>
    <lineage>
        <taxon>Bacteria</taxon>
        <taxon>Bacillati</taxon>
        <taxon>Actinomycetota</taxon>
        <taxon>Actinomycetes</taxon>
        <taxon>Mycobacteriales</taxon>
        <taxon>Corynebacteriaceae</taxon>
        <taxon>Corynebacterium</taxon>
    </lineage>
</organism>
<evidence type="ECO:0000256" key="1">
    <source>
        <dbReference type="SAM" id="SignalP"/>
    </source>
</evidence>
<keyword evidence="1" id="KW-0732">Signal</keyword>
<evidence type="ECO:0000313" key="3">
    <source>
        <dbReference type="Proteomes" id="UP001359781"/>
    </source>
</evidence>
<dbReference type="EMBL" id="JBAHVJ010000001">
    <property type="protein sequence ID" value="MEJ4098940.1"/>
    <property type="molecule type" value="Genomic_DNA"/>
</dbReference>
<reference evidence="2 3" key="1">
    <citation type="submission" date="2024-02" db="EMBL/GenBank/DDBJ databases">
        <title>Whole genome sequencing and characterization of Corynebacterium isolated from the ocular surface of dry eye disease sufferers.</title>
        <authorList>
            <person name="Naqvi M."/>
        </authorList>
    </citation>
    <scope>NUCLEOTIDE SEQUENCE [LARGE SCALE GENOMIC DNA]</scope>
    <source>
        <strain evidence="2 3">PCRF</strain>
    </source>
</reference>
<evidence type="ECO:0008006" key="4">
    <source>
        <dbReference type="Google" id="ProtNLM"/>
    </source>
</evidence>
<sequence length="175" mass="17646">MRRARYARAAALIGGAAAVALAACSSEHSAVVGPTWQVTGLYTDPGESGDLPADAAGRAALSFGEGTVTGSTGCSRIQGIVRFSAAGSPAAAQDADALTFDRVDIENTENTENAGDAGDAPGTPCVGGAAHVDATLRELLRGEYSLSRPSEAELVLTQRSEAVDAPAIRLTTNAS</sequence>
<dbReference type="PROSITE" id="PS51257">
    <property type="entry name" value="PROKAR_LIPOPROTEIN"/>
    <property type="match status" value="1"/>
</dbReference>
<dbReference type="Proteomes" id="UP001359781">
    <property type="component" value="Unassembled WGS sequence"/>
</dbReference>
<feature type="signal peptide" evidence="1">
    <location>
        <begin position="1"/>
        <end position="22"/>
    </location>
</feature>